<name>A0A0K1PG89_9BACT</name>
<dbReference type="InterPro" id="IPR019888">
    <property type="entry name" value="Tscrpt_reg_AsnC-like"/>
</dbReference>
<dbReference type="PROSITE" id="PS50956">
    <property type="entry name" value="HTH_ASNC_2"/>
    <property type="match status" value="1"/>
</dbReference>
<keyword evidence="6" id="KW-1185">Reference proteome</keyword>
<dbReference type="GO" id="GO:0043200">
    <property type="term" value="P:response to amino acid"/>
    <property type="evidence" value="ECO:0007669"/>
    <property type="project" value="TreeGrafter"/>
</dbReference>
<dbReference type="KEGG" id="vin:AKJ08_2909"/>
<dbReference type="EMBL" id="CP012332">
    <property type="protein sequence ID" value="AKU92522.1"/>
    <property type="molecule type" value="Genomic_DNA"/>
</dbReference>
<keyword evidence="3" id="KW-0804">Transcription</keyword>
<dbReference type="GO" id="GO:0005829">
    <property type="term" value="C:cytosol"/>
    <property type="evidence" value="ECO:0007669"/>
    <property type="project" value="TreeGrafter"/>
</dbReference>
<dbReference type="PANTHER" id="PTHR30154:SF54">
    <property type="entry name" value="POSSIBLE TRANSCRIPTIONAL REGULATORY PROTEIN (PROBABLY LRP_ASNC-FAMILY)"/>
    <property type="match status" value="1"/>
</dbReference>
<evidence type="ECO:0000256" key="3">
    <source>
        <dbReference type="ARBA" id="ARBA00023163"/>
    </source>
</evidence>
<dbReference type="Gene3D" id="3.30.70.920">
    <property type="match status" value="1"/>
</dbReference>
<dbReference type="SMART" id="SM00344">
    <property type="entry name" value="HTH_ASNC"/>
    <property type="match status" value="1"/>
</dbReference>
<dbReference type="PRINTS" id="PR00033">
    <property type="entry name" value="HTHASNC"/>
</dbReference>
<sequence>MDEPPARNQVNLDSSVCEAGVPTNRIRPEAGRMELDRIDCDIVETLQKNGRLSNKELAAAVGLAPSSCLSRVRRLLDEGVLQGFRAEVEPRALGIGLQALISVRLRQHTRNVVDAFRSHVLSLPEVTAVYHVAGADDFLVHVAIRDADHLRDLALDSFTTRAEVSHIQTSLVFEHARSPSLPIYLRPKGG</sequence>
<organism evidence="5 6">
    <name type="scientific">Vulgatibacter incomptus</name>
    <dbReference type="NCBI Taxonomy" id="1391653"/>
    <lineage>
        <taxon>Bacteria</taxon>
        <taxon>Pseudomonadati</taxon>
        <taxon>Myxococcota</taxon>
        <taxon>Myxococcia</taxon>
        <taxon>Myxococcales</taxon>
        <taxon>Cystobacterineae</taxon>
        <taxon>Vulgatibacteraceae</taxon>
        <taxon>Vulgatibacter</taxon>
    </lineage>
</organism>
<evidence type="ECO:0000256" key="2">
    <source>
        <dbReference type="ARBA" id="ARBA00023125"/>
    </source>
</evidence>
<dbReference type="InterPro" id="IPR011008">
    <property type="entry name" value="Dimeric_a/b-barrel"/>
</dbReference>
<protein>
    <submittedName>
        <fullName evidence="5">Transcriptional regulator, AsnC family</fullName>
    </submittedName>
</protein>
<dbReference type="Pfam" id="PF01037">
    <property type="entry name" value="AsnC_trans_reg"/>
    <property type="match status" value="1"/>
</dbReference>
<feature type="domain" description="HTH asnC-type" evidence="4">
    <location>
        <begin position="35"/>
        <end position="96"/>
    </location>
</feature>
<dbReference type="GO" id="GO:0043565">
    <property type="term" value="F:sequence-specific DNA binding"/>
    <property type="evidence" value="ECO:0007669"/>
    <property type="project" value="InterPro"/>
</dbReference>
<accession>A0A0K1PG89</accession>
<dbReference type="STRING" id="1391653.AKJ08_2909"/>
<keyword evidence="2" id="KW-0238">DNA-binding</keyword>
<evidence type="ECO:0000259" key="4">
    <source>
        <dbReference type="PROSITE" id="PS50956"/>
    </source>
</evidence>
<dbReference type="Gene3D" id="1.10.10.10">
    <property type="entry name" value="Winged helix-like DNA-binding domain superfamily/Winged helix DNA-binding domain"/>
    <property type="match status" value="1"/>
</dbReference>
<dbReference type="SUPFAM" id="SSF54909">
    <property type="entry name" value="Dimeric alpha+beta barrel"/>
    <property type="match status" value="1"/>
</dbReference>
<reference evidence="5 6" key="1">
    <citation type="submission" date="2015-08" db="EMBL/GenBank/DDBJ databases">
        <authorList>
            <person name="Babu N.S."/>
            <person name="Beckwith C.J."/>
            <person name="Beseler K.G."/>
            <person name="Brison A."/>
            <person name="Carone J.V."/>
            <person name="Caskin T.P."/>
            <person name="Diamond M."/>
            <person name="Durham M.E."/>
            <person name="Foxe J.M."/>
            <person name="Go M."/>
            <person name="Henderson B.A."/>
            <person name="Jones I.B."/>
            <person name="McGettigan J.A."/>
            <person name="Micheletti S.J."/>
            <person name="Nasrallah M.E."/>
            <person name="Ortiz D."/>
            <person name="Piller C.R."/>
            <person name="Privatt S.R."/>
            <person name="Schneider S.L."/>
            <person name="Sharp S."/>
            <person name="Smith T.C."/>
            <person name="Stanton J.D."/>
            <person name="Ullery H.E."/>
            <person name="Wilson R.J."/>
            <person name="Serrano M.G."/>
            <person name="Buck G."/>
            <person name="Lee V."/>
            <person name="Wang Y."/>
            <person name="Carvalho R."/>
            <person name="Voegtly L."/>
            <person name="Shi R."/>
            <person name="Duckworth R."/>
            <person name="Johnson A."/>
            <person name="Loviza R."/>
            <person name="Walstead R."/>
            <person name="Shah Z."/>
            <person name="Kiflezghi M."/>
            <person name="Wade K."/>
            <person name="Ball S.L."/>
            <person name="Bradley K.W."/>
            <person name="Asai D.J."/>
            <person name="Bowman C.A."/>
            <person name="Russell D.A."/>
            <person name="Pope W.H."/>
            <person name="Jacobs-Sera D."/>
            <person name="Hendrix R.W."/>
            <person name="Hatfull G.F."/>
        </authorList>
    </citation>
    <scope>NUCLEOTIDE SEQUENCE [LARGE SCALE GENOMIC DNA]</scope>
    <source>
        <strain evidence="5 6">DSM 27710</strain>
    </source>
</reference>
<dbReference type="Pfam" id="PF13412">
    <property type="entry name" value="HTH_24"/>
    <property type="match status" value="1"/>
</dbReference>
<gene>
    <name evidence="5" type="ORF">AKJ08_2909</name>
</gene>
<dbReference type="InterPro" id="IPR019887">
    <property type="entry name" value="Tscrpt_reg_AsnC/Lrp_C"/>
</dbReference>
<dbReference type="AlphaFoldDB" id="A0A0K1PG89"/>
<dbReference type="InterPro" id="IPR036388">
    <property type="entry name" value="WH-like_DNA-bd_sf"/>
</dbReference>
<dbReference type="Proteomes" id="UP000055590">
    <property type="component" value="Chromosome"/>
</dbReference>
<evidence type="ECO:0000313" key="6">
    <source>
        <dbReference type="Proteomes" id="UP000055590"/>
    </source>
</evidence>
<dbReference type="InterPro" id="IPR036390">
    <property type="entry name" value="WH_DNA-bd_sf"/>
</dbReference>
<evidence type="ECO:0000313" key="5">
    <source>
        <dbReference type="EMBL" id="AKU92522.1"/>
    </source>
</evidence>
<dbReference type="InterPro" id="IPR000485">
    <property type="entry name" value="AsnC-type_HTH_dom"/>
</dbReference>
<proteinExistence type="predicted"/>
<dbReference type="PANTHER" id="PTHR30154">
    <property type="entry name" value="LEUCINE-RESPONSIVE REGULATORY PROTEIN"/>
    <property type="match status" value="1"/>
</dbReference>
<evidence type="ECO:0000256" key="1">
    <source>
        <dbReference type="ARBA" id="ARBA00023015"/>
    </source>
</evidence>
<keyword evidence="1" id="KW-0805">Transcription regulation</keyword>
<dbReference type="SUPFAM" id="SSF46785">
    <property type="entry name" value="Winged helix' DNA-binding domain"/>
    <property type="match status" value="1"/>
</dbReference>
<dbReference type="PATRIC" id="fig|1391653.3.peg.3033"/>